<dbReference type="RefSeq" id="WP_157751907.1">
    <property type="nucleotide sequence ID" value="NZ_BOMJ01000003.1"/>
</dbReference>
<proteinExistence type="predicted"/>
<organism evidence="1 2">
    <name type="scientific">Actinoplanes derwentensis</name>
    <dbReference type="NCBI Taxonomy" id="113562"/>
    <lineage>
        <taxon>Bacteria</taxon>
        <taxon>Bacillati</taxon>
        <taxon>Actinomycetota</taxon>
        <taxon>Actinomycetes</taxon>
        <taxon>Micromonosporales</taxon>
        <taxon>Micromonosporaceae</taxon>
        <taxon>Actinoplanes</taxon>
    </lineage>
</organism>
<gene>
    <name evidence="1" type="ORF">SAMN04489716_6964</name>
</gene>
<dbReference type="Proteomes" id="UP000198688">
    <property type="component" value="Chromosome I"/>
</dbReference>
<reference evidence="1 2" key="1">
    <citation type="submission" date="2016-10" db="EMBL/GenBank/DDBJ databases">
        <authorList>
            <person name="de Groot N.N."/>
        </authorList>
    </citation>
    <scope>NUCLEOTIDE SEQUENCE [LARGE SCALE GENOMIC DNA]</scope>
    <source>
        <strain evidence="1 2">DSM 43941</strain>
    </source>
</reference>
<dbReference type="EMBL" id="LT629758">
    <property type="protein sequence ID" value="SDT74380.1"/>
    <property type="molecule type" value="Genomic_DNA"/>
</dbReference>
<evidence type="ECO:0000313" key="2">
    <source>
        <dbReference type="Proteomes" id="UP000198688"/>
    </source>
</evidence>
<dbReference type="AlphaFoldDB" id="A0A1H2CV04"/>
<protein>
    <submittedName>
        <fullName evidence="1">Uncharacterized protein</fullName>
    </submittedName>
</protein>
<keyword evidence="2" id="KW-1185">Reference proteome</keyword>
<sequence length="56" mass="6052">MSNDSKTPEHPSDDGNARRIDWKKVGGVALKIGRVAMPTVMAILFGSPLDGWSDLL</sequence>
<name>A0A1H2CV04_9ACTN</name>
<evidence type="ECO:0000313" key="1">
    <source>
        <dbReference type="EMBL" id="SDT74380.1"/>
    </source>
</evidence>
<accession>A0A1H2CV04</accession>